<accession>A0A162ZKQ9</accession>
<dbReference type="EMBL" id="JYNV01000273">
    <property type="protein sequence ID" value="KZM20661.1"/>
    <property type="molecule type" value="Genomic_DNA"/>
</dbReference>
<sequence>MARATTPTATGSLSVANRTPSTPSAHMPVQRKTPDPSTPGHRRVCSLPHTPGTSPLTACSSSASAFAVVKVHTAKCSECDQRNRDVMRRCPGCTFQVCKPCQEKREKSGRSLAHGNMVSPHGATPGVGGGSVVRRRPVGVMKSFGEQREGSAVGQEAEGRSEIEGVRGKRCAPNPAAKPKSKSKARMRALTPSDDSSDDDFALDPASPTAHKRRRTALTLSSPGANGDISLTSDRPSSLPSFIDEVEVAAKPRVGDSVSAGRPFHEMSTDELLAHYDVNTWTNPYKAHLLSRHEPVVTNPTIEIPEIVKRGFKPRPSAGEIQKRIQKRVREKMGLAAAAEAKDGDA</sequence>
<dbReference type="Proteomes" id="UP000076837">
    <property type="component" value="Unassembled WGS sequence"/>
</dbReference>
<feature type="region of interest" description="Disordered" evidence="1">
    <location>
        <begin position="1"/>
        <end position="49"/>
    </location>
</feature>
<reference evidence="2 3" key="1">
    <citation type="journal article" date="2016" name="Sci. Rep.">
        <title>Draft genome sequencing and secretome analysis of fungal phytopathogen Ascochyta rabiei provides insight into the necrotrophic effector repertoire.</title>
        <authorList>
            <person name="Verma S."/>
            <person name="Gazara R.K."/>
            <person name="Nizam S."/>
            <person name="Parween S."/>
            <person name="Chattopadhyay D."/>
            <person name="Verma P.K."/>
        </authorList>
    </citation>
    <scope>NUCLEOTIDE SEQUENCE [LARGE SCALE GENOMIC DNA]</scope>
    <source>
        <strain evidence="2 3">ArDII</strain>
    </source>
</reference>
<proteinExistence type="predicted"/>
<comment type="caution">
    <text evidence="2">The sequence shown here is derived from an EMBL/GenBank/DDBJ whole genome shotgun (WGS) entry which is preliminary data.</text>
</comment>
<feature type="region of interest" description="Disordered" evidence="1">
    <location>
        <begin position="142"/>
        <end position="238"/>
    </location>
</feature>
<evidence type="ECO:0000313" key="2">
    <source>
        <dbReference type="EMBL" id="KZM20661.1"/>
    </source>
</evidence>
<keyword evidence="3" id="KW-1185">Reference proteome</keyword>
<evidence type="ECO:0000256" key="1">
    <source>
        <dbReference type="SAM" id="MobiDB-lite"/>
    </source>
</evidence>
<dbReference type="AlphaFoldDB" id="A0A162ZKQ9"/>
<organism evidence="2 3">
    <name type="scientific">Didymella rabiei</name>
    <name type="common">Chickpea ascochyta blight fungus</name>
    <name type="synonym">Mycosphaerella rabiei</name>
    <dbReference type="NCBI Taxonomy" id="5454"/>
    <lineage>
        <taxon>Eukaryota</taxon>
        <taxon>Fungi</taxon>
        <taxon>Dikarya</taxon>
        <taxon>Ascomycota</taxon>
        <taxon>Pezizomycotina</taxon>
        <taxon>Dothideomycetes</taxon>
        <taxon>Pleosporomycetidae</taxon>
        <taxon>Pleosporales</taxon>
        <taxon>Pleosporineae</taxon>
        <taxon>Didymellaceae</taxon>
        <taxon>Ascochyta</taxon>
    </lineage>
</organism>
<feature type="compositionally biased region" description="Basic and acidic residues" evidence="1">
    <location>
        <begin position="157"/>
        <end position="167"/>
    </location>
</feature>
<feature type="compositionally biased region" description="Polar residues" evidence="1">
    <location>
        <begin position="1"/>
        <end position="24"/>
    </location>
</feature>
<name>A0A162ZKQ9_DIDRA</name>
<feature type="compositionally biased region" description="Polar residues" evidence="1">
    <location>
        <begin position="218"/>
        <end position="238"/>
    </location>
</feature>
<gene>
    <name evidence="2" type="ORF">ST47_g8204</name>
</gene>
<dbReference type="OrthoDB" id="4755622at2759"/>
<evidence type="ECO:0000313" key="3">
    <source>
        <dbReference type="Proteomes" id="UP000076837"/>
    </source>
</evidence>
<protein>
    <submittedName>
        <fullName evidence="2">Uncharacterized protein</fullName>
    </submittedName>
</protein>